<keyword evidence="3" id="KW-1185">Reference proteome</keyword>
<name>A0ABP9DAB3_9ACTN</name>
<sequence>MVRQRGPGRRRPLISLLRSSVAGPRAVGSLLDRPPGRAEGELTQDGSRDGEEGGGIGAVAVEHGLAPAELASVELMSAELADSGLFDRFRQQRQGGTDGRPVVHP</sequence>
<proteinExistence type="predicted"/>
<evidence type="ECO:0000256" key="1">
    <source>
        <dbReference type="SAM" id="MobiDB-lite"/>
    </source>
</evidence>
<feature type="region of interest" description="Disordered" evidence="1">
    <location>
        <begin position="24"/>
        <end position="55"/>
    </location>
</feature>
<feature type="compositionally biased region" description="Basic and acidic residues" evidence="1">
    <location>
        <begin position="34"/>
        <end position="51"/>
    </location>
</feature>
<comment type="caution">
    <text evidence="2">The sequence shown here is derived from an EMBL/GenBank/DDBJ whole genome shotgun (WGS) entry which is preliminary data.</text>
</comment>
<accession>A0ABP9DAB3</accession>
<evidence type="ECO:0000313" key="3">
    <source>
        <dbReference type="Proteomes" id="UP001501752"/>
    </source>
</evidence>
<protein>
    <submittedName>
        <fullName evidence="2">Uncharacterized protein</fullName>
    </submittedName>
</protein>
<reference evidence="3" key="1">
    <citation type="journal article" date="2019" name="Int. J. Syst. Evol. Microbiol.">
        <title>The Global Catalogue of Microorganisms (GCM) 10K type strain sequencing project: providing services to taxonomists for standard genome sequencing and annotation.</title>
        <authorList>
            <consortium name="The Broad Institute Genomics Platform"/>
            <consortium name="The Broad Institute Genome Sequencing Center for Infectious Disease"/>
            <person name="Wu L."/>
            <person name="Ma J."/>
        </authorList>
    </citation>
    <scope>NUCLEOTIDE SEQUENCE [LARGE SCALE GENOMIC DNA]</scope>
    <source>
        <strain evidence="3">JCM 13006</strain>
    </source>
</reference>
<dbReference type="Proteomes" id="UP001501752">
    <property type="component" value="Unassembled WGS sequence"/>
</dbReference>
<dbReference type="EMBL" id="BAABIS010000001">
    <property type="protein sequence ID" value="GAA4831680.1"/>
    <property type="molecule type" value="Genomic_DNA"/>
</dbReference>
<organism evidence="2 3">
    <name type="scientific">Kitasatospora terrestris</name>
    <dbReference type="NCBI Taxonomy" id="258051"/>
    <lineage>
        <taxon>Bacteria</taxon>
        <taxon>Bacillati</taxon>
        <taxon>Actinomycetota</taxon>
        <taxon>Actinomycetes</taxon>
        <taxon>Kitasatosporales</taxon>
        <taxon>Streptomycetaceae</taxon>
        <taxon>Kitasatospora</taxon>
    </lineage>
</organism>
<gene>
    <name evidence="2" type="ORF">GCM10023235_02360</name>
</gene>
<evidence type="ECO:0000313" key="2">
    <source>
        <dbReference type="EMBL" id="GAA4831680.1"/>
    </source>
</evidence>